<gene>
    <name evidence="1" type="ORF">HVW43_03865</name>
</gene>
<accession>A0A7L7E6A8</accession>
<evidence type="ECO:0000313" key="1">
    <source>
        <dbReference type="EMBL" id="QMO39482.1"/>
    </source>
</evidence>
<evidence type="ECO:0000313" key="2">
    <source>
        <dbReference type="Proteomes" id="UP000514754"/>
    </source>
</evidence>
<proteinExistence type="predicted"/>
<dbReference type="EMBL" id="CP057906">
    <property type="protein sequence ID" value="QMO39482.1"/>
    <property type="molecule type" value="Genomic_DNA"/>
</dbReference>
<protein>
    <submittedName>
        <fullName evidence="1">Uncharacterized protein</fullName>
    </submittedName>
</protein>
<dbReference type="AlphaFoldDB" id="A0A7L7E6A8"/>
<organism evidence="1 2">
    <name type="scientific">Escherichia coli</name>
    <dbReference type="NCBI Taxonomy" id="562"/>
    <lineage>
        <taxon>Bacteria</taxon>
        <taxon>Pseudomonadati</taxon>
        <taxon>Pseudomonadota</taxon>
        <taxon>Gammaproteobacteria</taxon>
        <taxon>Enterobacterales</taxon>
        <taxon>Enterobacteriaceae</taxon>
        <taxon>Escherichia</taxon>
    </lineage>
</organism>
<dbReference type="Proteomes" id="UP000514754">
    <property type="component" value="Chromosome"/>
</dbReference>
<name>A0A7L7E6A8_ECOLX</name>
<sequence>MNFKKTIIISVGLIFISFSFVAKCSQLKNLNNYSVMLCGKVSNNILDDIGGYKERDKKSEMVGLLILISNDEPNGVSETKVISNGKIYFKGESTMNLDASFIMTINGGVHTDTVTYISKKNKIIGGYFYNNESKTDKLKEVYISNTGTVYHINIESVSNDKCLDKFK</sequence>
<reference evidence="1 2" key="1">
    <citation type="submission" date="2020-06" db="EMBL/GenBank/DDBJ databases">
        <title>REHAB project genomes.</title>
        <authorList>
            <person name="Shaw L.P."/>
        </authorList>
    </citation>
    <scope>NUCLEOTIDE SEQUENCE [LARGE SCALE GENOMIC DNA]</scope>
    <source>
        <strain evidence="1 2">RHB10-C12</strain>
    </source>
</reference>